<dbReference type="SMART" id="SM00327">
    <property type="entry name" value="VWA"/>
    <property type="match status" value="1"/>
</dbReference>
<accession>A0ABW3UG94</accession>
<feature type="region of interest" description="Disordered" evidence="1">
    <location>
        <begin position="252"/>
        <end position="288"/>
    </location>
</feature>
<dbReference type="InterPro" id="IPR002035">
    <property type="entry name" value="VWF_A"/>
</dbReference>
<dbReference type="PANTHER" id="PTHR41248:SF1">
    <property type="entry name" value="NORD PROTEIN"/>
    <property type="match status" value="1"/>
</dbReference>
<comment type="caution">
    <text evidence="3">The sequence shown here is derived from an EMBL/GenBank/DDBJ whole genome shotgun (WGS) entry which is preliminary data.</text>
</comment>
<sequence length="639" mass="73126">MRFLENEVDAFLLMQLLDLARALSGWEELQLELSYLSSYNDKDKLIAVSQFWSYYPEQTKLTGMKTDVYLRAIGSAWFTDANVIAGYIDWTRTAKLPQLAKQWLAMCEEARLMTLCRKHRPGTAAGFDLRTRILGKHYSAKRDMHRDRREEADALLCGFASALHSNDSKELYIPDGFRSEHREFMEELLYAVRTMESTKQAAQSCRRLMDHLERDNALEGDSRAQYFSLQLHSGTDQPLSWEYIGELKRKKKLKSHTELPKDSREDKPEQGERLPNWHRETEKQDESLLRFDIEQGSKSGLISDHVREADSGDQALGIVQGSSQASSRNEPEPPKPQALDRLDTGFAGKGDPYGRLNRKAVPVYRDAESPDTKSRLQYDEVLREVTPMVNKLKKTIRMTMEQKRIAPRNELLTGRLGKKLVRAAWEPLPRLFYKKNSPSMEVDAVFCLLIDCSASMYDKMEQTHRGIALFHESLRSLRVPHEIIGFWEDADKVTDKESPNVFHIITDFDRSLHDTSAGPKLLQLQAEQDNRDGYSIRIAVERLMKRSEKQKVLLVFSDGEPSASDYHEDGIIDTCEAVLQARRTGVEVVSVFLGSGAVKDTERETMRNIYGRFSVLVPDVSGITDQLGPLLRKLLMNQL</sequence>
<feature type="compositionally biased region" description="Basic and acidic residues" evidence="1">
    <location>
        <begin position="255"/>
        <end position="288"/>
    </location>
</feature>
<evidence type="ECO:0000313" key="3">
    <source>
        <dbReference type="EMBL" id="MFD1219718.1"/>
    </source>
</evidence>
<evidence type="ECO:0000313" key="4">
    <source>
        <dbReference type="Proteomes" id="UP001597180"/>
    </source>
</evidence>
<dbReference type="InterPro" id="IPR051928">
    <property type="entry name" value="NorD/CobT"/>
</dbReference>
<dbReference type="EMBL" id="JBHTLU010000012">
    <property type="protein sequence ID" value="MFD1219718.1"/>
    <property type="molecule type" value="Genomic_DNA"/>
</dbReference>
<evidence type="ECO:0000256" key="1">
    <source>
        <dbReference type="SAM" id="MobiDB-lite"/>
    </source>
</evidence>
<feature type="region of interest" description="Disordered" evidence="1">
    <location>
        <begin position="320"/>
        <end position="352"/>
    </location>
</feature>
<dbReference type="SUPFAM" id="SSF53300">
    <property type="entry name" value="vWA-like"/>
    <property type="match status" value="1"/>
</dbReference>
<gene>
    <name evidence="3" type="ORF">ACFQ4B_06285</name>
</gene>
<proteinExistence type="predicted"/>
<name>A0ABW3UG94_9BACL</name>
<dbReference type="InterPro" id="IPR036465">
    <property type="entry name" value="vWFA_dom_sf"/>
</dbReference>
<keyword evidence="4" id="KW-1185">Reference proteome</keyword>
<reference evidence="4" key="1">
    <citation type="journal article" date="2019" name="Int. J. Syst. Evol. Microbiol.">
        <title>The Global Catalogue of Microorganisms (GCM) 10K type strain sequencing project: providing services to taxonomists for standard genome sequencing and annotation.</title>
        <authorList>
            <consortium name="The Broad Institute Genomics Platform"/>
            <consortium name="The Broad Institute Genome Sequencing Center for Infectious Disease"/>
            <person name="Wu L."/>
            <person name="Ma J."/>
        </authorList>
    </citation>
    <scope>NUCLEOTIDE SEQUENCE [LARGE SCALE GENOMIC DNA]</scope>
    <source>
        <strain evidence="4">CCUG 53270</strain>
    </source>
</reference>
<dbReference type="CDD" id="cd01454">
    <property type="entry name" value="vWA_norD_type"/>
    <property type="match status" value="1"/>
</dbReference>
<feature type="compositionally biased region" description="Basic and acidic residues" evidence="1">
    <location>
        <begin position="329"/>
        <end position="343"/>
    </location>
</feature>
<feature type="domain" description="VWFA" evidence="2">
    <location>
        <begin position="443"/>
        <end position="635"/>
    </location>
</feature>
<dbReference type="Gene3D" id="3.40.50.410">
    <property type="entry name" value="von Willebrand factor, type A domain"/>
    <property type="match status" value="1"/>
</dbReference>
<dbReference type="Proteomes" id="UP001597180">
    <property type="component" value="Unassembled WGS sequence"/>
</dbReference>
<organism evidence="3 4">
    <name type="scientific">Paenibacillus vulneris</name>
    <dbReference type="NCBI Taxonomy" id="1133364"/>
    <lineage>
        <taxon>Bacteria</taxon>
        <taxon>Bacillati</taxon>
        <taxon>Bacillota</taxon>
        <taxon>Bacilli</taxon>
        <taxon>Bacillales</taxon>
        <taxon>Paenibacillaceae</taxon>
        <taxon>Paenibacillus</taxon>
    </lineage>
</organism>
<dbReference type="PANTHER" id="PTHR41248">
    <property type="entry name" value="NORD PROTEIN"/>
    <property type="match status" value="1"/>
</dbReference>
<evidence type="ECO:0000259" key="2">
    <source>
        <dbReference type="SMART" id="SM00327"/>
    </source>
</evidence>
<protein>
    <submittedName>
        <fullName evidence="3">VWA domain-containing protein</fullName>
    </submittedName>
</protein>
<dbReference type="RefSeq" id="WP_345594736.1">
    <property type="nucleotide sequence ID" value="NZ_BAABJG010000055.1"/>
</dbReference>